<evidence type="ECO:0000259" key="5">
    <source>
        <dbReference type="Pfam" id="PF01261"/>
    </source>
</evidence>
<dbReference type="GO" id="GO:0030145">
    <property type="term" value="F:manganese ion binding"/>
    <property type="evidence" value="ECO:0007669"/>
    <property type="project" value="UniProtKB-UniRule"/>
</dbReference>
<protein>
    <recommendedName>
        <fullName evidence="4">Inosose dehydratase</fullName>
        <ecNumber evidence="4">4.2.1.44</ecNumber>
    </recommendedName>
    <alternativeName>
        <fullName evidence="4">2-keto-myo-inositol dehydratase</fullName>
        <shortName evidence="4">2KMI dehydratase</shortName>
    </alternativeName>
</protein>
<keyword evidence="2 4" id="KW-0456">Lyase</keyword>
<feature type="domain" description="Xylose isomerase-like TIM barrel" evidence="5">
    <location>
        <begin position="37"/>
        <end position="290"/>
    </location>
</feature>
<keyword evidence="7" id="KW-1185">Reference proteome</keyword>
<dbReference type="GO" id="GO:0050114">
    <property type="term" value="F:myo-inosose-2 dehydratase activity"/>
    <property type="evidence" value="ECO:0007669"/>
    <property type="project" value="UniProtKB-UniRule"/>
</dbReference>
<dbReference type="Proteomes" id="UP000535491">
    <property type="component" value="Unassembled WGS sequence"/>
</dbReference>
<comment type="cofactor">
    <cofactor evidence="4">
        <name>Co(2+)</name>
        <dbReference type="ChEBI" id="CHEBI:48828"/>
    </cofactor>
    <cofactor evidence="4">
        <name>Mn(2+)</name>
        <dbReference type="ChEBI" id="CHEBI:29035"/>
    </cofactor>
</comment>
<name>A0A7W1WT42_9BACL</name>
<dbReference type="GO" id="GO:0019310">
    <property type="term" value="P:inositol catabolic process"/>
    <property type="evidence" value="ECO:0007669"/>
    <property type="project" value="UniProtKB-UniRule"/>
</dbReference>
<comment type="caution">
    <text evidence="6">The sequence shown here is derived from an EMBL/GenBank/DDBJ whole genome shotgun (WGS) entry which is preliminary data.</text>
</comment>
<dbReference type="HAMAP" id="MF_01672">
    <property type="entry name" value="IolE"/>
    <property type="match status" value="1"/>
</dbReference>
<dbReference type="NCBIfam" id="TIGR04379">
    <property type="entry name" value="myo_inos_iolE"/>
    <property type="match status" value="1"/>
</dbReference>
<gene>
    <name evidence="4 6" type="primary">iolE</name>
    <name evidence="6" type="ORF">H1191_14680</name>
</gene>
<proteinExistence type="inferred from homology"/>
<dbReference type="InterPro" id="IPR030823">
    <property type="entry name" value="IolE/MocC"/>
</dbReference>
<dbReference type="EC" id="4.2.1.44" evidence="4"/>
<dbReference type="PANTHER" id="PTHR12110">
    <property type="entry name" value="HYDROXYPYRUVATE ISOMERASE"/>
    <property type="match status" value="1"/>
</dbReference>
<comment type="cofactor">
    <cofactor evidence="4">
        <name>glutathione</name>
        <dbReference type="ChEBI" id="CHEBI:57925"/>
    </cofactor>
</comment>
<evidence type="ECO:0000256" key="3">
    <source>
        <dbReference type="ARBA" id="ARBA00023285"/>
    </source>
</evidence>
<evidence type="ECO:0000256" key="1">
    <source>
        <dbReference type="ARBA" id="ARBA00023211"/>
    </source>
</evidence>
<sequence>MTAETKIKFGCAPIAWTNDDMPELGRENTFEQCISEMALAGYTGTEIGNKYPRDPETLKKYLELRNLQVASAWFSSFLTTKPFEETKQAFIEHRDFLHAMGAKVIVVSEQGHSVQGQMDTPVFKEKPVFTDSEWDKLTQGLETLGELAHEKGMEIVYHPHMGTGVQTTAEIDRLMENTSPDKVSLLFDTGHLVFSGEDPIEIYRKYHSRIKHIHFKDIRETVAKEVKDNQDSFLSGVKKGVFTVPGDGMIDFGPILKAIVESGYEGWIVVEAEQDPAKANPFEYALKGRKYIDQVMPQKQLV</sequence>
<organism evidence="6 7">
    <name type="scientific">Paenactinomyces guangxiensis</name>
    <dbReference type="NCBI Taxonomy" id="1490290"/>
    <lineage>
        <taxon>Bacteria</taxon>
        <taxon>Bacillati</taxon>
        <taxon>Bacillota</taxon>
        <taxon>Bacilli</taxon>
        <taxon>Bacillales</taxon>
        <taxon>Thermoactinomycetaceae</taxon>
        <taxon>Paenactinomyces</taxon>
    </lineage>
</organism>
<dbReference type="SUPFAM" id="SSF51658">
    <property type="entry name" value="Xylose isomerase-like"/>
    <property type="match status" value="1"/>
</dbReference>
<comment type="similarity">
    <text evidence="4">Belongs to the IolE/MocC family.</text>
</comment>
<evidence type="ECO:0000313" key="7">
    <source>
        <dbReference type="Proteomes" id="UP000535491"/>
    </source>
</evidence>
<dbReference type="PANTHER" id="PTHR12110:SF41">
    <property type="entry name" value="INOSOSE DEHYDRATASE"/>
    <property type="match status" value="1"/>
</dbReference>
<dbReference type="Pfam" id="PF01261">
    <property type="entry name" value="AP_endonuc_2"/>
    <property type="match status" value="1"/>
</dbReference>
<evidence type="ECO:0000256" key="4">
    <source>
        <dbReference type="HAMAP-Rule" id="MF_01672"/>
    </source>
</evidence>
<dbReference type="InterPro" id="IPR036237">
    <property type="entry name" value="Xyl_isomerase-like_sf"/>
</dbReference>
<keyword evidence="3 4" id="KW-0170">Cobalt</keyword>
<accession>A0A7W1WT42</accession>
<keyword evidence="1 4" id="KW-0464">Manganese</keyword>
<comment type="function">
    <text evidence="4">Catalyzes the dehydration of inosose (2-keto-myo-inositol, 2KMI or 2,4,6/3,5-pentahydroxycyclohexanone) to 3D-(3,5/4)-trihydroxycyclohexane-1,2-dione (D-2,3-diketo-4-deoxy-epi-inositol).</text>
</comment>
<comment type="pathway">
    <text evidence="4">Polyol metabolism; myo-inositol degradation into acetyl-CoA; acetyl-CoA from myo-inositol: step 2/7.</text>
</comment>
<dbReference type="UniPathway" id="UPA00076">
    <property type="reaction ID" value="UER00144"/>
</dbReference>
<dbReference type="AlphaFoldDB" id="A0A7W1WT42"/>
<comment type="catalytic activity">
    <reaction evidence="4">
        <text>scyllo-inosose = 3D-3,5/4-trihydroxycyclohexane-1,2-dione + H2O</text>
        <dbReference type="Rhea" id="RHEA:14065"/>
        <dbReference type="ChEBI" id="CHEBI:15377"/>
        <dbReference type="ChEBI" id="CHEBI:17811"/>
        <dbReference type="ChEBI" id="CHEBI:28446"/>
        <dbReference type="EC" id="4.2.1.44"/>
    </reaction>
</comment>
<dbReference type="InterPro" id="IPR013022">
    <property type="entry name" value="Xyl_isomerase-like_TIM-brl"/>
</dbReference>
<evidence type="ECO:0000256" key="2">
    <source>
        <dbReference type="ARBA" id="ARBA00023239"/>
    </source>
</evidence>
<reference evidence="6 7" key="1">
    <citation type="submission" date="2020-07" db="EMBL/GenBank/DDBJ databases">
        <authorList>
            <person name="Feng H."/>
        </authorList>
    </citation>
    <scope>NUCLEOTIDE SEQUENCE [LARGE SCALE GENOMIC DNA]</scope>
    <source>
        <strain evidence="7">s-10</strain>
    </source>
</reference>
<dbReference type="RefSeq" id="WP_181753105.1">
    <property type="nucleotide sequence ID" value="NZ_JACEIQ010000016.1"/>
</dbReference>
<dbReference type="InterPro" id="IPR050312">
    <property type="entry name" value="IolE/XylAMocC-like"/>
</dbReference>
<dbReference type="EMBL" id="JACEIQ010000016">
    <property type="protein sequence ID" value="MBA4495547.1"/>
    <property type="molecule type" value="Genomic_DNA"/>
</dbReference>
<dbReference type="Gene3D" id="3.20.20.150">
    <property type="entry name" value="Divalent-metal-dependent TIM barrel enzymes"/>
    <property type="match status" value="1"/>
</dbReference>
<dbReference type="InterPro" id="IPR023952">
    <property type="entry name" value="IolE"/>
</dbReference>
<evidence type="ECO:0000313" key="6">
    <source>
        <dbReference type="EMBL" id="MBA4495547.1"/>
    </source>
</evidence>